<evidence type="ECO:0000259" key="6">
    <source>
        <dbReference type="Pfam" id="PF08281"/>
    </source>
</evidence>
<feature type="domain" description="RNA polymerase sigma factor 70 region 4 type 2" evidence="6">
    <location>
        <begin position="117"/>
        <end position="167"/>
    </location>
</feature>
<comment type="similarity">
    <text evidence="1">Belongs to the sigma-70 factor family. ECF subfamily.</text>
</comment>
<keyword evidence="8" id="KW-1185">Reference proteome</keyword>
<evidence type="ECO:0000256" key="3">
    <source>
        <dbReference type="ARBA" id="ARBA00023082"/>
    </source>
</evidence>
<dbReference type="SUPFAM" id="SSF88946">
    <property type="entry name" value="Sigma2 domain of RNA polymerase sigma factors"/>
    <property type="match status" value="1"/>
</dbReference>
<dbReference type="Pfam" id="PF08281">
    <property type="entry name" value="Sigma70_r4_2"/>
    <property type="match status" value="1"/>
</dbReference>
<protein>
    <submittedName>
        <fullName evidence="7">Sigma-70 family RNA polymerase sigma factor</fullName>
    </submittedName>
</protein>
<feature type="domain" description="RNA polymerase sigma-70 region 2" evidence="5">
    <location>
        <begin position="22"/>
        <end position="86"/>
    </location>
</feature>
<keyword evidence="3" id="KW-0731">Sigma factor</keyword>
<dbReference type="InterPro" id="IPR039425">
    <property type="entry name" value="RNA_pol_sigma-70-like"/>
</dbReference>
<dbReference type="Gene3D" id="1.10.1740.10">
    <property type="match status" value="1"/>
</dbReference>
<dbReference type="InterPro" id="IPR007627">
    <property type="entry name" value="RNA_pol_sigma70_r2"/>
</dbReference>
<dbReference type="InterPro" id="IPR013325">
    <property type="entry name" value="RNA_pol_sigma_r2"/>
</dbReference>
<dbReference type="Pfam" id="PF04542">
    <property type="entry name" value="Sigma70_r2"/>
    <property type="match status" value="1"/>
</dbReference>
<dbReference type="KEGG" id="buy:D8S85_06665"/>
<dbReference type="GO" id="GO:0016987">
    <property type="term" value="F:sigma factor activity"/>
    <property type="evidence" value="ECO:0007669"/>
    <property type="project" value="UniProtKB-KW"/>
</dbReference>
<organism evidence="7 8">
    <name type="scientific">Butyricimonas faecalis</name>
    <dbReference type="NCBI Taxonomy" id="2093856"/>
    <lineage>
        <taxon>Bacteria</taxon>
        <taxon>Pseudomonadati</taxon>
        <taxon>Bacteroidota</taxon>
        <taxon>Bacteroidia</taxon>
        <taxon>Bacteroidales</taxon>
        <taxon>Odoribacteraceae</taxon>
        <taxon>Butyricimonas</taxon>
    </lineage>
</organism>
<dbReference type="InterPro" id="IPR013249">
    <property type="entry name" value="RNA_pol_sigma70_r4_t2"/>
</dbReference>
<dbReference type="AlphaFoldDB" id="A0A3Q9IN94"/>
<evidence type="ECO:0000256" key="2">
    <source>
        <dbReference type="ARBA" id="ARBA00023015"/>
    </source>
</evidence>
<keyword evidence="4" id="KW-0804">Transcription</keyword>
<evidence type="ECO:0000313" key="8">
    <source>
        <dbReference type="Proteomes" id="UP000270673"/>
    </source>
</evidence>
<gene>
    <name evidence="7" type="ORF">D8S85_06665</name>
</gene>
<evidence type="ECO:0000256" key="1">
    <source>
        <dbReference type="ARBA" id="ARBA00010641"/>
    </source>
</evidence>
<name>A0A3Q9IN94_9BACT</name>
<evidence type="ECO:0000313" key="7">
    <source>
        <dbReference type="EMBL" id="AZS29273.1"/>
    </source>
</evidence>
<proteinExistence type="inferred from homology"/>
<dbReference type="NCBIfam" id="TIGR02937">
    <property type="entry name" value="sigma70-ECF"/>
    <property type="match status" value="1"/>
</dbReference>
<dbReference type="InterPro" id="IPR036388">
    <property type="entry name" value="WH-like_DNA-bd_sf"/>
</dbReference>
<dbReference type="SUPFAM" id="SSF88659">
    <property type="entry name" value="Sigma3 and sigma4 domains of RNA polymerase sigma factors"/>
    <property type="match status" value="1"/>
</dbReference>
<evidence type="ECO:0000259" key="5">
    <source>
        <dbReference type="Pfam" id="PF04542"/>
    </source>
</evidence>
<dbReference type="CDD" id="cd06171">
    <property type="entry name" value="Sigma70_r4"/>
    <property type="match status" value="1"/>
</dbReference>
<reference evidence="7 8" key="1">
    <citation type="submission" date="2018-10" db="EMBL/GenBank/DDBJ databases">
        <title>Butyricimonas faecalis sp. nov., isolated from human faeces and emended description of the genus Butyricimonas.</title>
        <authorList>
            <person name="Le Roy T."/>
            <person name="Van der Smissen P."/>
            <person name="Paquot A."/>
            <person name="Delzenne N."/>
            <person name="Muccioli G."/>
            <person name="Collet J.-F."/>
            <person name="Cani P.D."/>
        </authorList>
    </citation>
    <scope>NUCLEOTIDE SEQUENCE [LARGE SCALE GENOMIC DNA]</scope>
    <source>
        <strain evidence="7 8">H184</strain>
    </source>
</reference>
<dbReference type="GO" id="GO:0006352">
    <property type="term" value="P:DNA-templated transcription initiation"/>
    <property type="evidence" value="ECO:0007669"/>
    <property type="project" value="InterPro"/>
</dbReference>
<dbReference type="Gene3D" id="1.10.10.10">
    <property type="entry name" value="Winged helix-like DNA-binding domain superfamily/Winged helix DNA-binding domain"/>
    <property type="match status" value="1"/>
</dbReference>
<dbReference type="PANTHER" id="PTHR43133">
    <property type="entry name" value="RNA POLYMERASE ECF-TYPE SIGMA FACTO"/>
    <property type="match status" value="1"/>
</dbReference>
<sequence length="185" mass="21797">MTELDKILQLLKKGDRRGLELLFNHFYKPLVFYAMNFLAQQEEAEDAVQEVFIKFWEGKRFHAIKNSLRPYLYQSVRNYCLNLLQGKKVVLTESIGSGMDMAENEYLDESEWNTRIDQLYKAIDRLPDRTREIFKRIVLDGKRHKEVAEEFEISVTTVKTLLARALAVLRAELNEKTYSILLLFV</sequence>
<dbReference type="InterPro" id="IPR013324">
    <property type="entry name" value="RNA_pol_sigma_r3/r4-like"/>
</dbReference>
<accession>A0A3Q9IN94</accession>
<dbReference type="GO" id="GO:0003677">
    <property type="term" value="F:DNA binding"/>
    <property type="evidence" value="ECO:0007669"/>
    <property type="project" value="InterPro"/>
</dbReference>
<keyword evidence="2" id="KW-0805">Transcription regulation</keyword>
<dbReference type="PANTHER" id="PTHR43133:SF46">
    <property type="entry name" value="RNA POLYMERASE SIGMA-70 FACTOR ECF SUBFAMILY"/>
    <property type="match status" value="1"/>
</dbReference>
<dbReference type="EMBL" id="CP032819">
    <property type="protein sequence ID" value="AZS29273.1"/>
    <property type="molecule type" value="Genomic_DNA"/>
</dbReference>
<dbReference type="OrthoDB" id="9782991at2"/>
<dbReference type="InterPro" id="IPR014284">
    <property type="entry name" value="RNA_pol_sigma-70_dom"/>
</dbReference>
<dbReference type="Proteomes" id="UP000270673">
    <property type="component" value="Chromosome"/>
</dbReference>
<evidence type="ECO:0000256" key="4">
    <source>
        <dbReference type="ARBA" id="ARBA00023163"/>
    </source>
</evidence>